<evidence type="ECO:0000256" key="9">
    <source>
        <dbReference type="ARBA" id="ARBA00032122"/>
    </source>
</evidence>
<comment type="similarity">
    <text evidence="2 10">Belongs to the glutamate--cysteine ligase type 3 family.</text>
</comment>
<evidence type="ECO:0000313" key="11">
    <source>
        <dbReference type="EnsemblMetazoa" id="SCAU015855-PA"/>
    </source>
</evidence>
<evidence type="ECO:0000256" key="10">
    <source>
        <dbReference type="RuleBase" id="RU367135"/>
    </source>
</evidence>
<keyword evidence="12" id="KW-1185">Reference proteome</keyword>
<dbReference type="STRING" id="35570.A0A1I8QCE2"/>
<dbReference type="SUPFAM" id="SSF55931">
    <property type="entry name" value="Glutamine synthetase/guanido kinase"/>
    <property type="match status" value="1"/>
</dbReference>
<dbReference type="KEGG" id="scac:106085215"/>
<dbReference type="InterPro" id="IPR004308">
    <property type="entry name" value="GCS"/>
</dbReference>
<evidence type="ECO:0000256" key="8">
    <source>
        <dbReference type="ARBA" id="ARBA00030585"/>
    </source>
</evidence>
<dbReference type="GO" id="GO:0004357">
    <property type="term" value="F:glutamate-cysteine ligase activity"/>
    <property type="evidence" value="ECO:0007669"/>
    <property type="project" value="UniProtKB-UniRule"/>
</dbReference>
<gene>
    <name evidence="11" type="primary">106085215</name>
</gene>
<protein>
    <recommendedName>
        <fullName evidence="3 10">Glutamate--cysteine ligase</fullName>
        <ecNumber evidence="3 10">6.3.2.2</ecNumber>
    </recommendedName>
    <alternativeName>
        <fullName evidence="9 10">Gamma-ECS</fullName>
    </alternativeName>
    <alternativeName>
        <fullName evidence="8 10">Gamma-glutamylcysteine synthetase</fullName>
    </alternativeName>
</protein>
<dbReference type="FunFam" id="3.30.590.50:FF:000002">
    <property type="entry name" value="Glutamate--cysteine ligase catalytic subunit"/>
    <property type="match status" value="1"/>
</dbReference>
<evidence type="ECO:0000256" key="3">
    <source>
        <dbReference type="ARBA" id="ARBA00012220"/>
    </source>
</evidence>
<evidence type="ECO:0000256" key="7">
    <source>
        <dbReference type="ARBA" id="ARBA00022840"/>
    </source>
</evidence>
<dbReference type="PANTHER" id="PTHR11164:SF0">
    <property type="entry name" value="GLUTAMATE--CYSTEINE LIGASE CATALYTIC SUBUNIT"/>
    <property type="match status" value="1"/>
</dbReference>
<dbReference type="Gene3D" id="3.30.590.50">
    <property type="match status" value="2"/>
</dbReference>
<sequence>MGLLTEGRPLPWPETKALAEHVRRHGIEQFINHYHKLKDRKGDTLKWGDEIEYILVRYDEQQKKARVVLKSQALLEVLNEKEETNPHACKSLWRPEFGAYMIEGTPGKPFEGFLTHFNMLEPNMRYRREEVTELLERNECILSLTNFPRLGCPEFTYPIYLPQPNNPKSITMSKYYPDEATFEGHPRFKTAAKNVRMRRGEKVAIKVKVFKDKNTQFPVEGSPANEPDMVVLDATGLGMGCGCLQVTFQATDMQEARALYDQLAVMCPIMLALTAASPIYRGYLTETDCRWHIISSSVDCRTPEERGLNPQCGNKYYIPKSRCDSISSYLSPKGEKYNDLHLPYHQRDYDRLRQGGVDHLLAQHVAHLFVRDTISLLDEKVHQNDKEETDHFENIQSTNWQTMRFKPPPPNSPIGWRIEFRPCDVQISDFENAAIVCFVILLTRVLLAYDLDMLMPLSRVDENMKTAQKRDACRKGKFWFRKNVLHPKDKQSHIYMNNSSNNSGYEERCGDKMSFDDYELMTMNEIFNGKSNGFPGLIPLIYKFLEPMDIDGNTFGVIDKYLRYMQQRASGKIITGAQWIREQVLQHPEYRQDSIVSERINYDLLKTIQRIQNGKDVEHILRSG</sequence>
<evidence type="ECO:0000256" key="4">
    <source>
        <dbReference type="ARBA" id="ARBA00022598"/>
    </source>
</evidence>
<evidence type="ECO:0000313" key="12">
    <source>
        <dbReference type="Proteomes" id="UP000095300"/>
    </source>
</evidence>
<dbReference type="AlphaFoldDB" id="A0A1I8QCE2"/>
<dbReference type="PANTHER" id="PTHR11164">
    <property type="entry name" value="GLUTAMATE CYSTEINE LIGASE"/>
    <property type="match status" value="1"/>
</dbReference>
<keyword evidence="6 10" id="KW-0547">Nucleotide-binding</keyword>
<keyword evidence="7 10" id="KW-0067">ATP-binding</keyword>
<dbReference type="EnsemblMetazoa" id="SCAU015855-RA">
    <property type="protein sequence ID" value="SCAU015855-PA"/>
    <property type="gene ID" value="SCAU015855"/>
</dbReference>
<evidence type="ECO:0000256" key="2">
    <source>
        <dbReference type="ARBA" id="ARBA00008100"/>
    </source>
</evidence>
<dbReference type="InterPro" id="IPR014746">
    <property type="entry name" value="Gln_synth/guanido_kin_cat_dom"/>
</dbReference>
<organism evidence="11 12">
    <name type="scientific">Stomoxys calcitrans</name>
    <name type="common">Stable fly</name>
    <name type="synonym">Conops calcitrans</name>
    <dbReference type="NCBI Taxonomy" id="35570"/>
    <lineage>
        <taxon>Eukaryota</taxon>
        <taxon>Metazoa</taxon>
        <taxon>Ecdysozoa</taxon>
        <taxon>Arthropoda</taxon>
        <taxon>Hexapoda</taxon>
        <taxon>Insecta</taxon>
        <taxon>Pterygota</taxon>
        <taxon>Neoptera</taxon>
        <taxon>Endopterygota</taxon>
        <taxon>Diptera</taxon>
        <taxon>Brachycera</taxon>
        <taxon>Muscomorpha</taxon>
        <taxon>Muscoidea</taxon>
        <taxon>Muscidae</taxon>
        <taxon>Stomoxys</taxon>
    </lineage>
</organism>
<dbReference type="VEuPathDB" id="VectorBase:SCAU015855"/>
<keyword evidence="5 10" id="KW-0317">Glutathione biosynthesis</keyword>
<proteinExistence type="inferred from homology"/>
<dbReference type="Proteomes" id="UP000095300">
    <property type="component" value="Unassembled WGS sequence"/>
</dbReference>
<name>A0A1I8QCE2_STOCA</name>
<evidence type="ECO:0000256" key="5">
    <source>
        <dbReference type="ARBA" id="ARBA00022684"/>
    </source>
</evidence>
<dbReference type="OrthoDB" id="7939818at2759"/>
<dbReference type="GO" id="GO:0005524">
    <property type="term" value="F:ATP binding"/>
    <property type="evidence" value="ECO:0007669"/>
    <property type="project" value="UniProtKB-UniRule"/>
</dbReference>
<keyword evidence="4 10" id="KW-0436">Ligase</keyword>
<comment type="pathway">
    <text evidence="1 10">Sulfur metabolism; glutathione biosynthesis; glutathione from L-cysteine and L-glutamate: step 1/2.</text>
</comment>
<reference evidence="11" key="1">
    <citation type="submission" date="2020-05" db="UniProtKB">
        <authorList>
            <consortium name="EnsemblMetazoa"/>
        </authorList>
    </citation>
    <scope>IDENTIFICATION</scope>
    <source>
        <strain evidence="11">USDA</strain>
    </source>
</reference>
<evidence type="ECO:0000256" key="1">
    <source>
        <dbReference type="ARBA" id="ARBA00005006"/>
    </source>
</evidence>
<dbReference type="GO" id="GO:0017109">
    <property type="term" value="C:glutamate-cysteine ligase complex"/>
    <property type="evidence" value="ECO:0007669"/>
    <property type="project" value="TreeGrafter"/>
</dbReference>
<dbReference type="GO" id="GO:0006750">
    <property type="term" value="P:glutathione biosynthetic process"/>
    <property type="evidence" value="ECO:0007669"/>
    <property type="project" value="UniProtKB-UniRule"/>
</dbReference>
<comment type="catalytic activity">
    <reaction evidence="10">
        <text>L-cysteine + L-glutamate + ATP = gamma-L-glutamyl-L-cysteine + ADP + phosphate + H(+)</text>
        <dbReference type="Rhea" id="RHEA:13285"/>
        <dbReference type="ChEBI" id="CHEBI:15378"/>
        <dbReference type="ChEBI" id="CHEBI:29985"/>
        <dbReference type="ChEBI" id="CHEBI:30616"/>
        <dbReference type="ChEBI" id="CHEBI:35235"/>
        <dbReference type="ChEBI" id="CHEBI:43474"/>
        <dbReference type="ChEBI" id="CHEBI:58173"/>
        <dbReference type="ChEBI" id="CHEBI:456216"/>
        <dbReference type="EC" id="6.3.2.2"/>
    </reaction>
</comment>
<dbReference type="Pfam" id="PF03074">
    <property type="entry name" value="GCS"/>
    <property type="match status" value="1"/>
</dbReference>
<dbReference type="UniPathway" id="UPA00142">
    <property type="reaction ID" value="UER00209"/>
</dbReference>
<dbReference type="EC" id="6.3.2.2" evidence="3 10"/>
<accession>A0A1I8QCE2</accession>
<evidence type="ECO:0000256" key="6">
    <source>
        <dbReference type="ARBA" id="ARBA00022741"/>
    </source>
</evidence>
<dbReference type="Gene3D" id="1.10.8.960">
    <property type="match status" value="1"/>
</dbReference>